<keyword evidence="1" id="KW-0472">Membrane</keyword>
<proteinExistence type="predicted"/>
<feature type="transmembrane region" description="Helical" evidence="1">
    <location>
        <begin position="92"/>
        <end position="112"/>
    </location>
</feature>
<feature type="transmembrane region" description="Helical" evidence="1">
    <location>
        <begin position="42"/>
        <end position="60"/>
    </location>
</feature>
<protein>
    <recommendedName>
        <fullName evidence="4">DUF2069 domain-containing protein</fullName>
    </recommendedName>
</protein>
<dbReference type="Pfam" id="PF09842">
    <property type="entry name" value="DUF2069"/>
    <property type="match status" value="1"/>
</dbReference>
<evidence type="ECO:0000256" key="1">
    <source>
        <dbReference type="SAM" id="Phobius"/>
    </source>
</evidence>
<name>A0ABQ3DNF4_9GAMM</name>
<reference evidence="3" key="1">
    <citation type="journal article" date="2019" name="Int. J. Syst. Evol. Microbiol.">
        <title>The Global Catalogue of Microorganisms (GCM) 10K type strain sequencing project: providing services to taxonomists for standard genome sequencing and annotation.</title>
        <authorList>
            <consortium name="The Broad Institute Genomics Platform"/>
            <consortium name="The Broad Institute Genome Sequencing Center for Infectious Disease"/>
            <person name="Wu L."/>
            <person name="Ma J."/>
        </authorList>
    </citation>
    <scope>NUCLEOTIDE SEQUENCE [LARGE SCALE GENOMIC DNA]</scope>
    <source>
        <strain evidence="3">KCTC 32998</strain>
    </source>
</reference>
<comment type="caution">
    <text evidence="2">The sequence shown here is derived from an EMBL/GenBank/DDBJ whole genome shotgun (WGS) entry which is preliminary data.</text>
</comment>
<dbReference type="EMBL" id="BMZI01000001">
    <property type="protein sequence ID" value="GHB09078.1"/>
    <property type="molecule type" value="Genomic_DNA"/>
</dbReference>
<dbReference type="Proteomes" id="UP000646745">
    <property type="component" value="Unassembled WGS sequence"/>
</dbReference>
<evidence type="ECO:0000313" key="2">
    <source>
        <dbReference type="EMBL" id="GHB09078.1"/>
    </source>
</evidence>
<sequence>MTSDATPDLGSAQRAVWITYLALLVLLIVSGVSHYLQQHAQLAALLVRALPLILFLPTLLLARRRGYIWLALVGGLYVLQGILIVSKGGGSILVMLEIAAAVGLAITSARCAKRCPRPQRRS</sequence>
<evidence type="ECO:0008006" key="4">
    <source>
        <dbReference type="Google" id="ProtNLM"/>
    </source>
</evidence>
<keyword evidence="1" id="KW-1133">Transmembrane helix</keyword>
<feature type="transmembrane region" description="Helical" evidence="1">
    <location>
        <begin position="67"/>
        <end position="86"/>
    </location>
</feature>
<gene>
    <name evidence="2" type="ORF">GCM10009038_03290</name>
</gene>
<keyword evidence="1" id="KW-0812">Transmembrane</keyword>
<feature type="transmembrane region" description="Helical" evidence="1">
    <location>
        <begin position="15"/>
        <end position="36"/>
    </location>
</feature>
<evidence type="ECO:0000313" key="3">
    <source>
        <dbReference type="Proteomes" id="UP000646745"/>
    </source>
</evidence>
<dbReference type="InterPro" id="IPR018643">
    <property type="entry name" value="DUF2069_membrane"/>
</dbReference>
<dbReference type="RefSeq" id="WP_189442838.1">
    <property type="nucleotide sequence ID" value="NZ_BMZI01000001.1"/>
</dbReference>
<organism evidence="2 3">
    <name type="scientific">Salinicola rhizosphaerae</name>
    <dbReference type="NCBI Taxonomy" id="1443141"/>
    <lineage>
        <taxon>Bacteria</taxon>
        <taxon>Pseudomonadati</taxon>
        <taxon>Pseudomonadota</taxon>
        <taxon>Gammaproteobacteria</taxon>
        <taxon>Oceanospirillales</taxon>
        <taxon>Halomonadaceae</taxon>
        <taxon>Salinicola</taxon>
    </lineage>
</organism>
<keyword evidence="3" id="KW-1185">Reference proteome</keyword>
<accession>A0ABQ3DNF4</accession>